<feature type="compositionally biased region" description="Basic and acidic residues" evidence="3">
    <location>
        <begin position="900"/>
        <end position="920"/>
    </location>
</feature>
<feature type="compositionally biased region" description="Low complexity" evidence="3">
    <location>
        <begin position="854"/>
        <end position="864"/>
    </location>
</feature>
<organism evidence="4 5">
    <name type="scientific">Parasitella parasitica</name>
    <dbReference type="NCBI Taxonomy" id="35722"/>
    <lineage>
        <taxon>Eukaryota</taxon>
        <taxon>Fungi</taxon>
        <taxon>Fungi incertae sedis</taxon>
        <taxon>Mucoromycota</taxon>
        <taxon>Mucoromycotina</taxon>
        <taxon>Mucoromycetes</taxon>
        <taxon>Mucorales</taxon>
        <taxon>Mucorineae</taxon>
        <taxon>Mucoraceae</taxon>
        <taxon>Parasitella</taxon>
    </lineage>
</organism>
<dbReference type="InterPro" id="IPR051722">
    <property type="entry name" value="Endocytosis_PI4K-reg_protein"/>
</dbReference>
<sequence length="1196" mass="134428">MENPKALQTLIDLEVARCNERWSDIPELAKRYKKYHPFESVLEFTARMEAEFVLLVRQIRQEIVVKGSNVSDLPSPPSSPPAAPAATSTARKWGNRQTTSTAIGSKSYFGNSSVSGGATSAVKSSYPEESDIFYQLDDPSSISLAPRLLPFQAQLILVKLLDVIQKQIKLGELETPDDWQAQFSKIIVARIYYETGRYEKALEWLQHLALRLEDVETGYGLVLLVQARVIKGVCFEIQDNSSDALECYLGALKVVEQHPQEQNKSLSFWIEECLYRSVLLQLRRKSPVKQTLKLMRAYLHYCSTQWTSEWRMHKRWIVFRHYIRYLTRAYQKGVYVPALPDDEYTSPGSPVLSVLPEPGKKTTLFESSTAALEETAQLTTQFLRLFTVFADKYHKANPTDLNHRALELTNLLFTAHDTVGWGSIDYIGRILRYLHKSRQYTFNSLCTTRHLFYTLLKLGQVHEARLALFEYLGLLNAPDVLGSASQRISYSSGGEGDEEEDAFREKTIAETIQHRLAYITSQSASSLNRNLLYWEDKLRSLQGTQEHKDNALYSSDDNDDQTPEPKRRMPQKKPPVGSYESDMEFDTVRVIIAAAQQLFGQHYRQGQEASALSDIAVALMEESEHLRKKKAGQWRSLMVQSRRVQGSSYGLYATQCCDEKKRSMCLVESIASLTRASELDSRSWQTFYELGLEQAIVGDMASAAASAKRSIKLRSDFIPSWHLLALIQSCRQFHALPKSLQLIQAALDHHSDMAVENFDHESLLTLDTQEGQEFFSRAEAYMKLRMTQVCLLERLEGAEAALAVYPDLFDMYAKLSRRMGLDASSGLDVAHNKPTQSCRKLSVVSSSQRHDGGNSSARSRANSRTSVRHGSLSSLSSSSFALPPQQQLDNDDNLDLDNGLGKESDSALYKVDKKEAPAEKSHRKSINVFMDDPLLSFPAGRSHRKDKSKALGAKLLFRSSSSAVVDSLSADEAKHSQYVQADATPIDTDNVSYSAPFSGHASSGSLSAKGGSLKQQDQDSLATARDAYCHRRREQWQCILNKIWIMASAAYARAQRYEEALRAIAEADALTHGLDADVWNQIGTIAALINTKKGAPQHEQSVDAFKRALSIDPDHAVSHISLAARYIEMGKFELAEQLLEKTTKGLGWSQTEAWYLLSKVYTHQECLLDAKNSLIYALKLSDTRPIESLDVLPRFV</sequence>
<dbReference type="PANTHER" id="PTHR23083">
    <property type="entry name" value="TETRATRICOPEPTIDE REPEAT PROTEIN, TPR"/>
    <property type="match status" value="1"/>
</dbReference>
<feature type="compositionally biased region" description="Polar residues" evidence="3">
    <location>
        <begin position="833"/>
        <end position="847"/>
    </location>
</feature>
<dbReference type="EMBL" id="LN734002">
    <property type="protein sequence ID" value="CEP19058.1"/>
    <property type="molecule type" value="Genomic_DNA"/>
</dbReference>
<dbReference type="AlphaFoldDB" id="A0A0B7NUX7"/>
<evidence type="ECO:0000256" key="2">
    <source>
        <dbReference type="ARBA" id="ARBA00038251"/>
    </source>
</evidence>
<evidence type="ECO:0000313" key="4">
    <source>
        <dbReference type="EMBL" id="CEP19058.1"/>
    </source>
</evidence>
<feature type="compositionally biased region" description="Pro residues" evidence="3">
    <location>
        <begin position="74"/>
        <end position="83"/>
    </location>
</feature>
<evidence type="ECO:0000256" key="1">
    <source>
        <dbReference type="ARBA" id="ARBA00002550"/>
    </source>
</evidence>
<dbReference type="InterPro" id="IPR011990">
    <property type="entry name" value="TPR-like_helical_dom_sf"/>
</dbReference>
<dbReference type="SMART" id="SM00028">
    <property type="entry name" value="TPR"/>
    <property type="match status" value="4"/>
</dbReference>
<comment type="function">
    <text evidence="1">Involved in endocytosis.</text>
</comment>
<accession>A0A0B7NUX7</accession>
<dbReference type="SUPFAM" id="SSF48452">
    <property type="entry name" value="TPR-like"/>
    <property type="match status" value="2"/>
</dbReference>
<dbReference type="OrthoDB" id="29013at2759"/>
<dbReference type="Proteomes" id="UP000054107">
    <property type="component" value="Unassembled WGS sequence"/>
</dbReference>
<dbReference type="Gene3D" id="1.25.40.10">
    <property type="entry name" value="Tetratricopeptide repeat domain"/>
    <property type="match status" value="2"/>
</dbReference>
<keyword evidence="5" id="KW-1185">Reference proteome</keyword>
<feature type="compositionally biased region" description="Low complexity" evidence="3">
    <location>
        <begin position="871"/>
        <end position="888"/>
    </location>
</feature>
<name>A0A0B7NUX7_9FUNG</name>
<reference evidence="4 5" key="1">
    <citation type="submission" date="2014-09" db="EMBL/GenBank/DDBJ databases">
        <authorList>
            <person name="Ellenberger Sabrina"/>
        </authorList>
    </citation>
    <scope>NUCLEOTIDE SEQUENCE [LARGE SCALE GENOMIC DNA]</scope>
    <source>
        <strain evidence="4 5">CBS 412.66</strain>
    </source>
</reference>
<dbReference type="InterPro" id="IPR019734">
    <property type="entry name" value="TPR_rpt"/>
</dbReference>
<proteinExistence type="inferred from homology"/>
<gene>
    <name evidence="4" type="primary">PARPA_13370.1 scaffold 46804</name>
</gene>
<comment type="similarity">
    <text evidence="2">Belongs to the YPP1 family.</text>
</comment>
<evidence type="ECO:0000313" key="5">
    <source>
        <dbReference type="Proteomes" id="UP000054107"/>
    </source>
</evidence>
<protein>
    <submittedName>
        <fullName evidence="4">Uncharacterized protein</fullName>
    </submittedName>
</protein>
<evidence type="ECO:0000256" key="3">
    <source>
        <dbReference type="SAM" id="MobiDB-lite"/>
    </source>
</evidence>
<feature type="region of interest" description="Disordered" evidence="3">
    <location>
        <begin position="68"/>
        <end position="98"/>
    </location>
</feature>
<dbReference type="PANTHER" id="PTHR23083:SF464">
    <property type="entry name" value="TETRATRICOPEPTIDE REPEAT DOMAIN 7, ISOFORM A"/>
    <property type="match status" value="1"/>
</dbReference>
<feature type="region of interest" description="Disordered" evidence="3">
    <location>
        <begin position="825"/>
        <end position="925"/>
    </location>
</feature>
<dbReference type="STRING" id="35722.A0A0B7NUX7"/>
<feature type="region of interest" description="Disordered" evidence="3">
    <location>
        <begin position="545"/>
        <end position="580"/>
    </location>
</feature>